<feature type="compositionally biased region" description="Acidic residues" evidence="6">
    <location>
        <begin position="3107"/>
        <end position="3118"/>
    </location>
</feature>
<feature type="compositionally biased region" description="Basic and acidic residues" evidence="6">
    <location>
        <begin position="936"/>
        <end position="946"/>
    </location>
</feature>
<keyword evidence="9" id="KW-1185">Reference proteome</keyword>
<dbReference type="Pfam" id="PF03607">
    <property type="entry name" value="DCX"/>
    <property type="match status" value="1"/>
</dbReference>
<accession>A0AAY4B0C5</accession>
<feature type="compositionally biased region" description="Polar residues" evidence="6">
    <location>
        <begin position="1639"/>
        <end position="1653"/>
    </location>
</feature>
<feature type="compositionally biased region" description="Polar residues" evidence="6">
    <location>
        <begin position="2315"/>
        <end position="2326"/>
    </location>
</feature>
<feature type="compositionally biased region" description="Basic and acidic residues" evidence="6">
    <location>
        <begin position="721"/>
        <end position="739"/>
    </location>
</feature>
<feature type="compositionally biased region" description="Basic and acidic residues" evidence="6">
    <location>
        <begin position="1256"/>
        <end position="1267"/>
    </location>
</feature>
<keyword evidence="3" id="KW-0963">Cytoplasm</keyword>
<evidence type="ECO:0000256" key="4">
    <source>
        <dbReference type="ARBA" id="ARBA00022737"/>
    </source>
</evidence>
<feature type="compositionally biased region" description="Acidic residues" evidence="6">
    <location>
        <begin position="2940"/>
        <end position="2951"/>
    </location>
</feature>
<gene>
    <name evidence="8" type="primary">LOC114763846</name>
</gene>
<evidence type="ECO:0000259" key="7">
    <source>
        <dbReference type="PROSITE" id="PS50309"/>
    </source>
</evidence>
<feature type="compositionally biased region" description="Basic and acidic residues" evidence="6">
    <location>
        <begin position="3002"/>
        <end position="3019"/>
    </location>
</feature>
<feature type="compositionally biased region" description="Basic and acidic residues" evidence="6">
    <location>
        <begin position="2281"/>
        <end position="2295"/>
    </location>
</feature>
<feature type="compositionally biased region" description="Basic and acidic residues" evidence="6">
    <location>
        <begin position="2952"/>
        <end position="2963"/>
    </location>
</feature>
<feature type="compositionally biased region" description="Polar residues" evidence="6">
    <location>
        <begin position="1977"/>
        <end position="1987"/>
    </location>
</feature>
<dbReference type="GO" id="GO:0005930">
    <property type="term" value="C:axoneme"/>
    <property type="evidence" value="ECO:0007669"/>
    <property type="project" value="TreeGrafter"/>
</dbReference>
<feature type="region of interest" description="Disordered" evidence="6">
    <location>
        <begin position="896"/>
        <end position="1543"/>
    </location>
</feature>
<dbReference type="Ensembl" id="ENSDCDT00010014898.1">
    <property type="protein sequence ID" value="ENSDCDP00010014130.1"/>
    <property type="gene ID" value="ENSDCDG00010006490.1"/>
</dbReference>
<name>A0AAY4B0C5_9TELE</name>
<feature type="compositionally biased region" description="Polar residues" evidence="6">
    <location>
        <begin position="1922"/>
        <end position="1949"/>
    </location>
</feature>
<feature type="region of interest" description="Disordered" evidence="6">
    <location>
        <begin position="2423"/>
        <end position="2489"/>
    </location>
</feature>
<evidence type="ECO:0000256" key="6">
    <source>
        <dbReference type="SAM" id="MobiDB-lite"/>
    </source>
</evidence>
<feature type="compositionally biased region" description="Polar residues" evidence="6">
    <location>
        <begin position="1012"/>
        <end position="1030"/>
    </location>
</feature>
<feature type="region of interest" description="Disordered" evidence="6">
    <location>
        <begin position="2192"/>
        <end position="2234"/>
    </location>
</feature>
<dbReference type="GO" id="GO:0042461">
    <property type="term" value="P:photoreceptor cell development"/>
    <property type="evidence" value="ECO:0007669"/>
    <property type="project" value="TreeGrafter"/>
</dbReference>
<feature type="compositionally biased region" description="Acidic residues" evidence="6">
    <location>
        <begin position="2692"/>
        <end position="2737"/>
    </location>
</feature>
<feature type="compositionally biased region" description="Low complexity" evidence="6">
    <location>
        <begin position="1395"/>
        <end position="1415"/>
    </location>
</feature>
<dbReference type="SMART" id="SM00537">
    <property type="entry name" value="DCX"/>
    <property type="match status" value="1"/>
</dbReference>
<dbReference type="GO" id="GO:0060041">
    <property type="term" value="P:retina development in camera-type eye"/>
    <property type="evidence" value="ECO:0007669"/>
    <property type="project" value="TreeGrafter"/>
</dbReference>
<feature type="compositionally biased region" description="Basic and acidic residues" evidence="6">
    <location>
        <begin position="1000"/>
        <end position="1010"/>
    </location>
</feature>
<feature type="compositionally biased region" description="Polar residues" evidence="6">
    <location>
        <begin position="3121"/>
        <end position="3151"/>
    </location>
</feature>
<organism evidence="8 9">
    <name type="scientific">Denticeps clupeoides</name>
    <name type="common">denticle herring</name>
    <dbReference type="NCBI Taxonomy" id="299321"/>
    <lineage>
        <taxon>Eukaryota</taxon>
        <taxon>Metazoa</taxon>
        <taxon>Chordata</taxon>
        <taxon>Craniata</taxon>
        <taxon>Vertebrata</taxon>
        <taxon>Euteleostomi</taxon>
        <taxon>Actinopterygii</taxon>
        <taxon>Neopterygii</taxon>
        <taxon>Teleostei</taxon>
        <taxon>Clupei</taxon>
        <taxon>Clupeiformes</taxon>
        <taxon>Denticipitoidei</taxon>
        <taxon>Denticipitidae</taxon>
        <taxon>Denticeps</taxon>
    </lineage>
</organism>
<feature type="compositionally biased region" description="Polar residues" evidence="6">
    <location>
        <begin position="1116"/>
        <end position="1127"/>
    </location>
</feature>
<feature type="region of interest" description="Disordered" evidence="6">
    <location>
        <begin position="2075"/>
        <end position="2097"/>
    </location>
</feature>
<sequence>MAAHKRVFHCFDAIADDHFHRAPRSNRHRSVISQHGSHGTTAQLEPLEDRGCYVCSDHRSAPPSEIEAAAAQASPWYQAGSHQHVHKKPTRPEEPPGEHSHQHEHHYHRHSKRIMLIKNSDPSFRKTITLHHKSLRSLGVFVDEVSELMQSHVRKLYTLEGRKIDSIQSLLQCPSVLVCVGREPFHPVLLEYFQKNSDEKLPRLRTKSRTNLWDGQETKKNVNFGLETKKSIIHPRFESNNRAARLSMSSEKSFSNGLRSQAYPGPCPHTRHSMMDDDIEKRVLVNKDGSLSMEMKVRFRLLNDETLHWSTEIKKSAGTVHESFLGRDESCFIQHGSAESCSESAGEAEDVYTKFHQRHMEEPHCSNCCSHCQEYDIWKNPIIGEHEAVRHIRSSSSSASSRILVCKKASVDSVRTMSCSSEEYTERVVGKATCIQQTVEEGKTVVGYVNHCCNCNGEAKTKSLTCTGKKGDGLDNIESACVFENDKSRASCNSDSAHTSKDTKEDTVSVQITQVSQDEDRPISIMSNSSQVLATLKEDHDDDEEDLPPSVSRAFSQNESNFSEDDVSIGSAIPSSCSGVIYKVCPTQYLSPRPHSKTSGCSGVSAKSVKPEAPAADEGEGIERSSEKGNRPSLSTSEKTSRSSKYKSVGTGGAVQPPSDLDAGQDDEKENITEDVNTDDRAMSSMSAKSINMNEDDKSEEGADRPSSAMSAKSSASKQSRRSEVSDVGEEKNAMEQEPRAPSAMSAKSQTSTGSRDPVKSKMGKRRKTTGRPSSAMSAKSDRSINSEGAKGQPNQNEAPQSETEAAILQKTEEEPRALSAMSAKSVRSNVSSTSKNDPKEADREDGSVSMTEDRPASAMSDNSHVSERSKTSAVSEIIVDETVEVFDQTVGRVQSAMSAKSDFSTKSKKSTISKGAPEEAQDRAASALSTKSKKSRADPEEERSHSALSVKTNASEKSTRSTFSEHEHSKMNNKELTEERTESAMSVKSNVSRKSKKSVISEEARDERSPSAMSAKSNARSKTPNTSEITAEEWTEERTQSAMSTKSAASARAVKALEAEPEDAEVQESTENRMASPMSNKSNVSNQSNKSNMFQHAIEECPDKGEETEDRAPSALSTRSNISAISERSEKITVDEVGVEQSEDRSYISESASGEKEDAEEICEHRTASSMSAKSNVSTKSKASKISETGVFNNNVENASEHTDDRAQSALSGKSDVSARSRKSAFSEAAHEETADTEEKADARAASTMSAKSNASDRSKKSHVTESRAQSTCSIKSTVSGKPMNSKVLEDEDISKEEMEQRGTSAMSIKSNESSRSKKSKCSKCSVAVTDETSDTEKLLDITADNTSVREKPEDRAQSPLSAKSNTSARVTPSKIPEKNVDETSDLELTDGRSPSVLSALSNVSSGSKKSNVPEIITDIQPTEERAQSSRSTIKLDTGRKCVNTDNMTDDRTESPMSDMSTRSKKSNISDIALEEQTIRAQSKMSAQSNLSVRSKTSVLSGGTPRVQSTMSTKSNISAKSKKSNALETEERAPSSKSVKSNVSAISIISHTPEVEPIEVIRTLSPMSARSDGSVRSKTSKISDMDLTGTAEKPEQSGEIAFGTLTDKSNLSVRPKKYTVSNAEDTEDVEDNPAGGRATSTLSIKSDTSTRIPSCMSDKSHVSTASKKSNASLKSKATQTSNIDVKNKKIKKSSKPVTPISLFSDNDIISAEDMNERPASAQSLKSTPSNINSAERVLTPASSASVSLGLANDHDENDGEQNISNHRPSSKTSKASTYSKKAANGNVQCNNLDADSNYDVKSNKSYNICSKCSHKFKKSTSKENVNARAQSNLSQCSSQLEGTDDNSCLKSNQASDESRKKADEDKSMRPSSAEVTSEKQLSSIPTKGSQRNVKNPIIRLDGSTYSNSSQSGIHHPKEPTNSRTVSVETKSNISDKTCSGLLNANNRRNVSKSGKSKSRKDSSSSQPQADDDFSQMVPSNLPNTSPTEVVNEWLKRIPSDNSLYDAADEFHEHCNETEPSEESHMPLQTEEKYEARDIDKIDDSTSAKEEFQEANAQDSVMVNNDLLVEDLGEVDPKKPAEPCTSPHRKEESKELNSSVQVMKVLLSPKLDRCNSLPEVSPVYGRKLSTSARGLLDCLANLQLIDFDPTDQSAKQARYKELMDILKSLWLCDPFESEPKIRQTEEIKEQHSMDYDFNHRSSSGVDVSSGSAGSGKSSLNGNNQMQNSQAMSNSAATGLDALSNLKEVDEEEHAEASVTEVTKSDPATSDTASQVQGTPEKVSEGTDEEKQKDQEVPPSDETIRSNDSPRVITDTPPSSNKSSGNESNRKTLETETEHQEETSSGTPPSVQRVQLAKKVSQDPDPVWVLNLLNKLQKQFMTHYVNAMAEFKVRWNLEDNEQLDTMINELQNEVHKRIQSSIDRELTKIQGRAGRPRPPKDGMSRESTVQTEQRRRRLKVMRNQSIDAHRTHSDEDYTATGTDFSDQRSDDEYCPCDTCMKKKMVSGSVLPTEIFNTAPVMMDFDLRKILQLKRELPLTVKAGIIEETESEIKSKEDESQEKLEERDKDSKVEPGRVSDGQGEAEESDGVQVETAHSEIQEAEETGEGEEVEENVCSEMADEETEQQETLTVDEGGSNKEHDPAEVEQTLKRSDDAEIDDESAQDETANKSESCEEEEAKQAAGENTEQEKTADEEEADKEETDQADTAEGEKSQDEDETGQDETSNEEETEQAETVDEEKTQDEMTNEEEAESAKNEQSRDETANEEETNEPESHEVETVQAESDEEETAQAESNEEETAQAESNEEETAQDDTTNEEETAQDDTTNEEETAHVESNEEETAQVAEDGNVDEGGLSKEEGEADNKTEKNGETAEDEDEGTEEHETGEGETADDNEANEEVNVEPHSNMETEDQDDVLDISAEEDEPVTKQGVGEKNISVIDEEIFADEDEKGQDGLDRLKANESTETANEDDRVGNLGASADGEDEAEDETELDIETDDGEAEKINSIEERNDETRIYEETSITSLESKVKANIETSDGADADVEDSETDFHNKMGRIRTGPESTSKQEESSQPQWKGKSAKKTFKKLVDILTFLRLTAVEKPGNEDSLEGEDVDEDIEKNGTSTGNSDEDGSASTLRKQVSNSSLESQPGSFEEFFQQEAKVIRWGCSWASAEQDAVSGDLSCCETWYPQGLGKHGSAGKR</sequence>
<dbReference type="Gene3D" id="3.10.20.230">
    <property type="entry name" value="Doublecortin domain"/>
    <property type="match status" value="1"/>
</dbReference>
<feature type="region of interest" description="Disordered" evidence="6">
    <location>
        <begin position="1569"/>
        <end position="1698"/>
    </location>
</feature>
<feature type="compositionally biased region" description="Basic and acidic residues" evidence="6">
    <location>
        <begin position="90"/>
        <end position="101"/>
    </location>
</feature>
<dbReference type="InterPro" id="IPR036572">
    <property type="entry name" value="Doublecortin_dom_sf"/>
</dbReference>
<feature type="compositionally biased region" description="Basic and acidic residues" evidence="6">
    <location>
        <begin position="621"/>
        <end position="630"/>
    </location>
</feature>
<feature type="compositionally biased region" description="Basic and acidic residues" evidence="6">
    <location>
        <begin position="2550"/>
        <end position="2575"/>
    </location>
</feature>
<dbReference type="SUPFAM" id="SSF89837">
    <property type="entry name" value="Doublecortin (DC)"/>
    <property type="match status" value="1"/>
</dbReference>
<evidence type="ECO:0000256" key="3">
    <source>
        <dbReference type="ARBA" id="ARBA00022490"/>
    </source>
</evidence>
<evidence type="ECO:0000313" key="8">
    <source>
        <dbReference type="Ensembl" id="ENSDCDP00010014130.1"/>
    </source>
</evidence>
<reference evidence="8" key="3">
    <citation type="submission" date="2025-09" db="UniProtKB">
        <authorList>
            <consortium name="Ensembl"/>
        </authorList>
    </citation>
    <scope>IDENTIFICATION</scope>
</reference>
<feature type="compositionally biased region" description="Polar residues" evidence="6">
    <location>
        <begin position="1480"/>
        <end position="1514"/>
    </location>
</feature>
<evidence type="ECO:0000256" key="5">
    <source>
        <dbReference type="ARBA" id="ARBA00023273"/>
    </source>
</evidence>
<feature type="compositionally biased region" description="Acidic residues" evidence="6">
    <location>
        <begin position="2872"/>
        <end position="2881"/>
    </location>
</feature>
<dbReference type="GO" id="GO:0035082">
    <property type="term" value="P:axoneme assembly"/>
    <property type="evidence" value="ECO:0007669"/>
    <property type="project" value="TreeGrafter"/>
</dbReference>
<keyword evidence="4" id="KW-0677">Repeat</keyword>
<feature type="compositionally biased region" description="Polar residues" evidence="6">
    <location>
        <begin position="826"/>
        <end position="836"/>
    </location>
</feature>
<feature type="region of interest" description="Disordered" evidence="6">
    <location>
        <begin position="1741"/>
        <end position="1780"/>
    </location>
</feature>
<feature type="compositionally biased region" description="Polar residues" evidence="6">
    <location>
        <begin position="746"/>
        <end position="755"/>
    </location>
</feature>
<feature type="compositionally biased region" description="Basic and acidic residues" evidence="6">
    <location>
        <begin position="2752"/>
        <end position="2763"/>
    </location>
</feature>
<feature type="compositionally biased region" description="Acidic residues" evidence="6">
    <location>
        <begin position="1060"/>
        <end position="1069"/>
    </location>
</feature>
<reference evidence="8 9" key="1">
    <citation type="submission" date="2020-06" db="EMBL/GenBank/DDBJ databases">
        <authorList>
            <consortium name="Wellcome Sanger Institute Data Sharing"/>
        </authorList>
    </citation>
    <scope>NUCLEOTIDE SEQUENCE [LARGE SCALE GENOMIC DNA]</scope>
</reference>
<feature type="region of interest" description="Disordered" evidence="6">
    <location>
        <begin position="591"/>
        <end position="875"/>
    </location>
</feature>
<feature type="compositionally biased region" description="Basic and acidic residues" evidence="6">
    <location>
        <begin position="1230"/>
        <end position="1244"/>
    </location>
</feature>
<feature type="region of interest" description="Disordered" evidence="6">
    <location>
        <begin position="2550"/>
        <end position="3020"/>
    </location>
</feature>
<feature type="compositionally biased region" description="Polar residues" evidence="6">
    <location>
        <begin position="1169"/>
        <end position="1199"/>
    </location>
</feature>
<feature type="compositionally biased region" description="Acidic residues" evidence="6">
    <location>
        <begin position="2599"/>
        <end position="2625"/>
    </location>
</feature>
<dbReference type="PANTHER" id="PTHR23005:SF3">
    <property type="entry name" value="RETINITIS PIGMENTOSA 1-LIKE 1 PROTEIN"/>
    <property type="match status" value="1"/>
</dbReference>
<dbReference type="GO" id="GO:0035556">
    <property type="term" value="P:intracellular signal transduction"/>
    <property type="evidence" value="ECO:0007669"/>
    <property type="project" value="InterPro"/>
</dbReference>
<feature type="compositionally biased region" description="Polar residues" evidence="6">
    <location>
        <begin position="1870"/>
        <end position="1894"/>
    </location>
</feature>
<dbReference type="InterPro" id="IPR003533">
    <property type="entry name" value="Doublecortin_dom"/>
</dbReference>
<feature type="region of interest" description="Disordered" evidence="6">
    <location>
        <begin position="3101"/>
        <end position="3152"/>
    </location>
</feature>
<evidence type="ECO:0000313" key="9">
    <source>
        <dbReference type="Proteomes" id="UP000694580"/>
    </source>
</evidence>
<feature type="compositionally biased region" description="Low complexity" evidence="6">
    <location>
        <begin position="707"/>
        <end position="718"/>
    </location>
</feature>
<feature type="region of interest" description="Disordered" evidence="6">
    <location>
        <begin position="1831"/>
        <end position="1987"/>
    </location>
</feature>
<feature type="compositionally biased region" description="Acidic residues" evidence="6">
    <location>
        <begin position="3038"/>
        <end position="3048"/>
    </location>
</feature>
<feature type="region of interest" description="Disordered" evidence="6">
    <location>
        <begin position="2248"/>
        <end position="2359"/>
    </location>
</feature>
<feature type="domain" description="Doublecortin" evidence="7">
    <location>
        <begin position="112"/>
        <end position="191"/>
    </location>
</feature>
<feature type="compositionally biased region" description="Basic and acidic residues" evidence="6">
    <location>
        <begin position="1349"/>
        <end position="1358"/>
    </location>
</feature>
<feature type="compositionally biased region" description="Basic and acidic residues" evidence="6">
    <location>
        <begin position="1857"/>
        <end position="1869"/>
    </location>
</feature>
<feature type="compositionally biased region" description="Acidic residues" evidence="6">
    <location>
        <begin position="2783"/>
        <end position="2829"/>
    </location>
</feature>
<feature type="compositionally biased region" description="Basic and acidic residues" evidence="6">
    <location>
        <begin position="2635"/>
        <end position="2654"/>
    </location>
</feature>
<feature type="region of interest" description="Disordered" evidence="6">
    <location>
        <begin position="3034"/>
        <end position="3081"/>
    </location>
</feature>
<feature type="compositionally biased region" description="Acidic residues" evidence="6">
    <location>
        <begin position="2982"/>
        <end position="3001"/>
    </location>
</feature>
<feature type="compositionally biased region" description="Basic and acidic residues" evidence="6">
    <location>
        <begin position="2854"/>
        <end position="2871"/>
    </location>
</feature>
<feature type="compositionally biased region" description="Low complexity" evidence="6">
    <location>
        <begin position="1080"/>
        <end position="1093"/>
    </location>
</feature>
<comment type="subcellular location">
    <subcellularLocation>
        <location evidence="1">Cell projection</location>
    </subcellularLocation>
    <subcellularLocation>
        <location evidence="2">Cytoplasm</location>
    </subcellularLocation>
</comment>
<evidence type="ECO:0000256" key="2">
    <source>
        <dbReference type="ARBA" id="ARBA00004496"/>
    </source>
</evidence>
<feature type="compositionally biased region" description="Polar residues" evidence="6">
    <location>
        <begin position="793"/>
        <end position="804"/>
    </location>
</feature>
<proteinExistence type="predicted"/>
<dbReference type="PROSITE" id="PS50309">
    <property type="entry name" value="DC"/>
    <property type="match status" value="1"/>
</dbReference>
<dbReference type="GeneTree" id="ENSGT00940000154242"/>
<feature type="compositionally biased region" description="Basic and acidic residues" evidence="6">
    <location>
        <begin position="2327"/>
        <end position="2341"/>
    </location>
</feature>
<feature type="compositionally biased region" description="Basic and acidic residues" evidence="6">
    <location>
        <begin position="958"/>
        <end position="983"/>
    </location>
</feature>
<feature type="compositionally biased region" description="Basic and acidic residues" evidence="6">
    <location>
        <begin position="837"/>
        <end position="856"/>
    </location>
</feature>
<protein>
    <recommendedName>
        <fullName evidence="7">Doublecortin domain-containing protein</fullName>
    </recommendedName>
</protein>
<feature type="compositionally biased region" description="Polar residues" evidence="6">
    <location>
        <begin position="1904"/>
        <end position="1913"/>
    </location>
</feature>
<feature type="compositionally biased region" description="Polar residues" evidence="6">
    <location>
        <begin position="947"/>
        <end position="957"/>
    </location>
</feature>
<dbReference type="PANTHER" id="PTHR23005">
    <property type="entry name" value="RETINITIS PIGMENTOSA 1 PROTEIN"/>
    <property type="match status" value="1"/>
</dbReference>
<feature type="compositionally biased region" description="Low complexity" evidence="6">
    <location>
        <begin position="1771"/>
        <end position="1780"/>
    </location>
</feature>
<feature type="compositionally biased region" description="Acidic residues" evidence="6">
    <location>
        <begin position="2909"/>
        <end position="2925"/>
    </location>
</feature>
<feature type="compositionally biased region" description="Acidic residues" evidence="6">
    <location>
        <begin position="2887"/>
        <end position="2901"/>
    </location>
</feature>
<feature type="compositionally biased region" description="Polar residues" evidence="6">
    <location>
        <begin position="1268"/>
        <end position="1281"/>
    </location>
</feature>
<reference evidence="8" key="2">
    <citation type="submission" date="2025-08" db="UniProtKB">
        <authorList>
            <consortium name="Ensembl"/>
        </authorList>
    </citation>
    <scope>IDENTIFICATION</scope>
</reference>
<feature type="region of interest" description="Disordered" evidence="6">
    <location>
        <begin position="76"/>
        <end position="108"/>
    </location>
</feature>
<feature type="compositionally biased region" description="Polar residues" evidence="6">
    <location>
        <begin position="1831"/>
        <end position="1856"/>
    </location>
</feature>
<evidence type="ECO:0000256" key="1">
    <source>
        <dbReference type="ARBA" id="ARBA00004316"/>
    </source>
</evidence>
<feature type="compositionally biased region" description="Polar residues" evidence="6">
    <location>
        <begin position="684"/>
        <end position="693"/>
    </location>
</feature>
<feature type="region of interest" description="Disordered" evidence="6">
    <location>
        <begin position="537"/>
        <end position="567"/>
    </location>
</feature>
<feature type="compositionally biased region" description="Low complexity" evidence="6">
    <location>
        <begin position="2201"/>
        <end position="2234"/>
    </location>
</feature>
<feature type="compositionally biased region" description="Low complexity" evidence="6">
    <location>
        <begin position="1666"/>
        <end position="1685"/>
    </location>
</feature>
<keyword evidence="5" id="KW-0966">Cell projection</keyword>
<feature type="compositionally biased region" description="Polar residues" evidence="6">
    <location>
        <begin position="2259"/>
        <end position="2277"/>
    </location>
</feature>
<dbReference type="Proteomes" id="UP000694580">
    <property type="component" value="Chromosome 14"/>
</dbReference>
<feature type="compositionally biased region" description="Polar residues" evidence="6">
    <location>
        <begin position="1360"/>
        <end position="1372"/>
    </location>
</feature>